<feature type="active site" evidence="8">
    <location>
        <position position="166"/>
    </location>
</feature>
<dbReference type="SUPFAM" id="SSF51126">
    <property type="entry name" value="Pectin lyase-like"/>
    <property type="match status" value="1"/>
</dbReference>
<dbReference type="PANTHER" id="PTHR31375">
    <property type="match status" value="1"/>
</dbReference>
<keyword evidence="6 9" id="KW-0326">Glycosidase</keyword>
<keyword evidence="3" id="KW-0134">Cell wall</keyword>
<evidence type="ECO:0000256" key="9">
    <source>
        <dbReference type="RuleBase" id="RU361169"/>
    </source>
</evidence>
<evidence type="ECO:0000256" key="1">
    <source>
        <dbReference type="ARBA" id="ARBA00004191"/>
    </source>
</evidence>
<proteinExistence type="inferred from homology"/>
<keyword evidence="4" id="KW-0964">Secreted</keyword>
<dbReference type="InterPro" id="IPR011050">
    <property type="entry name" value="Pectin_lyase_fold/virulence"/>
</dbReference>
<feature type="chain" id="PRO_5041998108" description="Polygalacturonase" evidence="10">
    <location>
        <begin position="25"/>
        <end position="321"/>
    </location>
</feature>
<dbReference type="InterPro" id="IPR012334">
    <property type="entry name" value="Pectin_lyas_fold"/>
</dbReference>
<comment type="caution">
    <text evidence="11">The sequence shown here is derived from an EMBL/GenBank/DDBJ whole genome shotgun (WGS) entry which is preliminary data.</text>
</comment>
<dbReference type="GO" id="GO:0071555">
    <property type="term" value="P:cell wall organization"/>
    <property type="evidence" value="ECO:0007669"/>
    <property type="project" value="UniProtKB-KW"/>
</dbReference>
<evidence type="ECO:0000256" key="8">
    <source>
        <dbReference type="PROSITE-ProRule" id="PRU10052"/>
    </source>
</evidence>
<evidence type="ECO:0008006" key="13">
    <source>
        <dbReference type="Google" id="ProtNLM"/>
    </source>
</evidence>
<evidence type="ECO:0000256" key="2">
    <source>
        <dbReference type="ARBA" id="ARBA00008834"/>
    </source>
</evidence>
<evidence type="ECO:0000256" key="7">
    <source>
        <dbReference type="ARBA" id="ARBA00023316"/>
    </source>
</evidence>
<evidence type="ECO:0000313" key="12">
    <source>
        <dbReference type="Proteomes" id="UP001291623"/>
    </source>
</evidence>
<dbReference type="Pfam" id="PF00295">
    <property type="entry name" value="Glyco_hydro_28"/>
    <property type="match status" value="1"/>
</dbReference>
<accession>A0AAE1QS42</accession>
<comment type="subcellular location">
    <subcellularLocation>
        <location evidence="1">Secreted</location>
        <location evidence="1">Cell wall</location>
    </subcellularLocation>
</comment>
<evidence type="ECO:0000313" key="11">
    <source>
        <dbReference type="EMBL" id="KAK4338580.1"/>
    </source>
</evidence>
<feature type="signal peptide" evidence="10">
    <location>
        <begin position="1"/>
        <end position="24"/>
    </location>
</feature>
<dbReference type="GO" id="GO:0004650">
    <property type="term" value="F:polygalacturonase activity"/>
    <property type="evidence" value="ECO:0007669"/>
    <property type="project" value="InterPro"/>
</dbReference>
<dbReference type="InterPro" id="IPR006626">
    <property type="entry name" value="PbH1"/>
</dbReference>
<evidence type="ECO:0000256" key="6">
    <source>
        <dbReference type="ARBA" id="ARBA00023295"/>
    </source>
</evidence>
<keyword evidence="10" id="KW-0732">Signal</keyword>
<gene>
    <name evidence="11" type="ORF">RND71_043067</name>
</gene>
<dbReference type="PROSITE" id="PS00502">
    <property type="entry name" value="POLYGALACTURONASE"/>
    <property type="match status" value="1"/>
</dbReference>
<dbReference type="Gene3D" id="2.160.20.10">
    <property type="entry name" value="Single-stranded right-handed beta-helix, Pectin lyase-like"/>
    <property type="match status" value="2"/>
</dbReference>
<dbReference type="GO" id="GO:0005975">
    <property type="term" value="P:carbohydrate metabolic process"/>
    <property type="evidence" value="ECO:0007669"/>
    <property type="project" value="InterPro"/>
</dbReference>
<keyword evidence="5 9" id="KW-0378">Hydrolase</keyword>
<evidence type="ECO:0000256" key="4">
    <source>
        <dbReference type="ARBA" id="ARBA00022525"/>
    </source>
</evidence>
<evidence type="ECO:0000256" key="3">
    <source>
        <dbReference type="ARBA" id="ARBA00022512"/>
    </source>
</evidence>
<organism evidence="11 12">
    <name type="scientific">Anisodus tanguticus</name>
    <dbReference type="NCBI Taxonomy" id="243964"/>
    <lineage>
        <taxon>Eukaryota</taxon>
        <taxon>Viridiplantae</taxon>
        <taxon>Streptophyta</taxon>
        <taxon>Embryophyta</taxon>
        <taxon>Tracheophyta</taxon>
        <taxon>Spermatophyta</taxon>
        <taxon>Magnoliopsida</taxon>
        <taxon>eudicotyledons</taxon>
        <taxon>Gunneridae</taxon>
        <taxon>Pentapetalae</taxon>
        <taxon>asterids</taxon>
        <taxon>lamiids</taxon>
        <taxon>Solanales</taxon>
        <taxon>Solanaceae</taxon>
        <taxon>Solanoideae</taxon>
        <taxon>Hyoscyameae</taxon>
        <taxon>Anisodus</taxon>
    </lineage>
</organism>
<dbReference type="EMBL" id="JAVYJV010000024">
    <property type="protein sequence ID" value="KAK4338580.1"/>
    <property type="molecule type" value="Genomic_DNA"/>
</dbReference>
<evidence type="ECO:0000256" key="10">
    <source>
        <dbReference type="SAM" id="SignalP"/>
    </source>
</evidence>
<keyword evidence="7" id="KW-0961">Cell wall biogenesis/degradation</keyword>
<protein>
    <recommendedName>
        <fullName evidence="13">Polygalacturonase</fullName>
    </recommendedName>
</protein>
<dbReference type="InterPro" id="IPR000743">
    <property type="entry name" value="Glyco_hydro_28"/>
</dbReference>
<sequence>MQGDRISIFVVCITTSIILDKGLAAIFDVTTFGASGDGVLGNIIAHQNTTKWTWCENNSWLYFNGVTGLVINGTGHINGRGASWWNIIEIDPDHKTMHFNSCNDLQLNGVNLVNSSRNHISITFSKRVTISNITTIAPEDSPNTDGIDLSNSHQVQIQNSTFQTGHGISVGSLGVDATFATVENINIRNCTLLGTQNGVRIKTWQGGMGFARFIHFENIRLIDVRNPIIIDQFYCNGAHDCGIKPNAVQVSNVTYKDVFGTTASKIAVNLNCSDNSTACTNLLFQQINITSALPHQQTIAACNNAHGKNFSTLPTITCLKT</sequence>
<name>A0AAE1QS42_9SOLA</name>
<comment type="similarity">
    <text evidence="2 9">Belongs to the glycosyl hydrolase 28 family.</text>
</comment>
<dbReference type="SMART" id="SM00710">
    <property type="entry name" value="PbH1"/>
    <property type="match status" value="4"/>
</dbReference>
<dbReference type="AlphaFoldDB" id="A0AAE1QS42"/>
<dbReference type="Proteomes" id="UP001291623">
    <property type="component" value="Unassembled WGS sequence"/>
</dbReference>
<reference evidence="11" key="1">
    <citation type="submission" date="2023-12" db="EMBL/GenBank/DDBJ databases">
        <title>Genome assembly of Anisodus tanguticus.</title>
        <authorList>
            <person name="Wang Y.-J."/>
        </authorList>
    </citation>
    <scope>NUCLEOTIDE SEQUENCE</scope>
    <source>
        <strain evidence="11">KB-2021</strain>
        <tissue evidence="11">Leaf</tissue>
    </source>
</reference>
<evidence type="ECO:0000256" key="5">
    <source>
        <dbReference type="ARBA" id="ARBA00022801"/>
    </source>
</evidence>
<keyword evidence="12" id="KW-1185">Reference proteome</keyword>